<comment type="caution">
    <text evidence="2">The sequence shown here is derived from an EMBL/GenBank/DDBJ whole genome shotgun (WGS) entry which is preliminary data.</text>
</comment>
<sequence>MNRGLALVLPILFAVATAATNAQTNGNDQRVSGEGGEGQSTRTDWYYIPATVQGNDTVAFELAGGAFKSYGCKPVDPAYWMTGNGCSVTIMFTRPEANPSFRVWGMNTDDTASVSVNGASYPLTMASASYKAKVVCGTSPGPDGVLFANGLLVGANTPSEANYSYQDIRLNAAGVSSITITGLKGAGWGFTGISVYRAANAPIDVQRRDDPGTTRPRGR</sequence>
<name>A0A1M3L3N9_9BACT</name>
<dbReference type="Proteomes" id="UP000184233">
    <property type="component" value="Unassembled WGS sequence"/>
</dbReference>
<dbReference type="AlphaFoldDB" id="A0A1M3L3N9"/>
<keyword evidence="1" id="KW-0732">Signal</keyword>
<accession>A0A1M3L3N9</accession>
<dbReference type="EMBL" id="MKVH01000008">
    <property type="protein sequence ID" value="OJX59973.1"/>
    <property type="molecule type" value="Genomic_DNA"/>
</dbReference>
<gene>
    <name evidence="2" type="ORF">BGO89_08245</name>
</gene>
<protein>
    <submittedName>
        <fullName evidence="2">Uncharacterized protein</fullName>
    </submittedName>
</protein>
<dbReference type="STRING" id="1895771.BGO89_08245"/>
<feature type="chain" id="PRO_5013381763" evidence="1">
    <location>
        <begin position="23"/>
        <end position="219"/>
    </location>
</feature>
<evidence type="ECO:0000313" key="2">
    <source>
        <dbReference type="EMBL" id="OJX59973.1"/>
    </source>
</evidence>
<evidence type="ECO:0000256" key="1">
    <source>
        <dbReference type="SAM" id="SignalP"/>
    </source>
</evidence>
<proteinExistence type="predicted"/>
<organism evidence="2 3">
    <name type="scientific">Candidatus Kapaibacterium thiocyanatum</name>
    <dbReference type="NCBI Taxonomy" id="1895771"/>
    <lineage>
        <taxon>Bacteria</taxon>
        <taxon>Pseudomonadati</taxon>
        <taxon>Candidatus Kapaibacteriota</taxon>
        <taxon>Candidatus Kapaibacteriia</taxon>
        <taxon>Candidatus Kapaibacteriales</taxon>
        <taxon>Candidatus Kapaibacteriaceae</taxon>
        <taxon>Candidatus Kapaibacterium</taxon>
    </lineage>
</organism>
<feature type="signal peptide" evidence="1">
    <location>
        <begin position="1"/>
        <end position="22"/>
    </location>
</feature>
<reference evidence="2 3" key="1">
    <citation type="submission" date="2016-09" db="EMBL/GenBank/DDBJ databases">
        <title>Genome-resolved meta-omics ties microbial dynamics to process performance in biotechnology for thiocyanate degradation.</title>
        <authorList>
            <person name="Kantor R.S."/>
            <person name="Huddy R.J."/>
            <person name="Iyer R."/>
            <person name="Thomas B.C."/>
            <person name="Brown C.T."/>
            <person name="Anantharaman K."/>
            <person name="Tringe S."/>
            <person name="Hettich R.L."/>
            <person name="Harrison S.T."/>
            <person name="Banfield J.F."/>
        </authorList>
    </citation>
    <scope>NUCLEOTIDE SEQUENCE [LARGE SCALE GENOMIC DNA]</scope>
    <source>
        <strain evidence="2">59-99</strain>
    </source>
</reference>
<evidence type="ECO:0000313" key="3">
    <source>
        <dbReference type="Proteomes" id="UP000184233"/>
    </source>
</evidence>